<reference evidence="2 3" key="1">
    <citation type="journal article" date="2014" name="Agronomy (Basel)">
        <title>A Draft Genome Sequence for Ensete ventricosum, the Drought-Tolerant Tree Against Hunger.</title>
        <authorList>
            <person name="Harrison J."/>
            <person name="Moore K.A."/>
            <person name="Paszkiewicz K."/>
            <person name="Jones T."/>
            <person name="Grant M."/>
            <person name="Ambacheew D."/>
            <person name="Muzemil S."/>
            <person name="Studholme D.J."/>
        </authorList>
    </citation>
    <scope>NUCLEOTIDE SEQUENCE [LARGE SCALE GENOMIC DNA]</scope>
</reference>
<gene>
    <name evidence="2" type="ORF">B296_00053675</name>
</gene>
<dbReference type="AlphaFoldDB" id="A0A426Y740"/>
<accession>A0A426Y740</accession>
<evidence type="ECO:0000256" key="1">
    <source>
        <dbReference type="SAM" id="MobiDB-lite"/>
    </source>
</evidence>
<dbReference type="EMBL" id="AMZH03014498">
    <property type="protein sequence ID" value="RRT47535.1"/>
    <property type="molecule type" value="Genomic_DNA"/>
</dbReference>
<organism evidence="2 3">
    <name type="scientific">Ensete ventricosum</name>
    <name type="common">Abyssinian banana</name>
    <name type="synonym">Musa ensete</name>
    <dbReference type="NCBI Taxonomy" id="4639"/>
    <lineage>
        <taxon>Eukaryota</taxon>
        <taxon>Viridiplantae</taxon>
        <taxon>Streptophyta</taxon>
        <taxon>Embryophyta</taxon>
        <taxon>Tracheophyta</taxon>
        <taxon>Spermatophyta</taxon>
        <taxon>Magnoliopsida</taxon>
        <taxon>Liliopsida</taxon>
        <taxon>Zingiberales</taxon>
        <taxon>Musaceae</taxon>
        <taxon>Ensete</taxon>
    </lineage>
</organism>
<feature type="non-terminal residue" evidence="2">
    <location>
        <position position="175"/>
    </location>
</feature>
<dbReference type="Proteomes" id="UP000287651">
    <property type="component" value="Unassembled WGS sequence"/>
</dbReference>
<comment type="caution">
    <text evidence="2">The sequence shown here is derived from an EMBL/GenBank/DDBJ whole genome shotgun (WGS) entry which is preliminary data.</text>
</comment>
<protein>
    <submittedName>
        <fullName evidence="2">Uncharacterized protein</fullName>
    </submittedName>
</protein>
<feature type="compositionally biased region" description="Basic and acidic residues" evidence="1">
    <location>
        <begin position="118"/>
        <end position="131"/>
    </location>
</feature>
<proteinExistence type="predicted"/>
<evidence type="ECO:0000313" key="2">
    <source>
        <dbReference type="EMBL" id="RRT47535.1"/>
    </source>
</evidence>
<name>A0A426Y740_ENSVE</name>
<sequence length="175" mass="19590">MSTCILYARISKSQRRAISSFTSKRVPVGLPSSRNASPLPSLLPIHGCSGRVPGRWMKPPYPKILPNLLPRFYLPNGKAHTARYIRVRQLTGMRTSRYRAVLLKSTVGGRLRKKKGRGKEERRRGEEEAIRRGKVPCPRALAAHGSPASCHSPRVTFLPAWGDETSPARGERSRR</sequence>
<evidence type="ECO:0000313" key="3">
    <source>
        <dbReference type="Proteomes" id="UP000287651"/>
    </source>
</evidence>
<feature type="region of interest" description="Disordered" evidence="1">
    <location>
        <begin position="109"/>
        <end position="133"/>
    </location>
</feature>